<name>A0A1G8UHM7_9ACTN</name>
<dbReference type="EMBL" id="FNFB01000002">
    <property type="protein sequence ID" value="SDJ52460.1"/>
    <property type="molecule type" value="Genomic_DNA"/>
</dbReference>
<proteinExistence type="predicted"/>
<dbReference type="AlphaFoldDB" id="A0A1G8UHM7"/>
<protein>
    <submittedName>
        <fullName evidence="2">Peptidyl-prolyl cis-trans isomerase SurA</fullName>
    </submittedName>
</protein>
<reference evidence="2 3" key="1">
    <citation type="submission" date="2016-10" db="EMBL/GenBank/DDBJ databases">
        <authorList>
            <person name="de Groot N.N."/>
        </authorList>
    </citation>
    <scope>NUCLEOTIDE SEQUENCE [LARGE SCALE GENOMIC DNA]</scope>
    <source>
        <strain evidence="2 3">CGMCC 4.5681</strain>
    </source>
</reference>
<evidence type="ECO:0000313" key="3">
    <source>
        <dbReference type="Proteomes" id="UP000198683"/>
    </source>
</evidence>
<dbReference type="Pfam" id="PF13624">
    <property type="entry name" value="SurA_N_3"/>
    <property type="match status" value="1"/>
</dbReference>
<evidence type="ECO:0000313" key="2">
    <source>
        <dbReference type="EMBL" id="SDJ52460.1"/>
    </source>
</evidence>
<keyword evidence="3" id="KW-1185">Reference proteome</keyword>
<accession>A0A1G8UHM7</accession>
<gene>
    <name evidence="2" type="ORF">SAMN05421874_10293</name>
</gene>
<dbReference type="InterPro" id="IPR027304">
    <property type="entry name" value="Trigger_fact/SurA_dom_sf"/>
</dbReference>
<sequence length="197" mass="20749">MKSIRVAAAVATAAMALTACSSPTHAGAAAVVGSQRISTSELNKDTQDYLAALKKANLDESQLGIPATQIVLQRLVNVAVSDQILERNHVQVTEGEIDAALKDPGQFQSPEINLLSQGVAPDDARAYGRAIAGLTKLQQQFGGEAGSQRLAQEFNSVKPVINPRYGVQNPQRSQENPGIFVDAGRFGKLTAQAATQG</sequence>
<dbReference type="STRING" id="683260.SAMN05421874_10293"/>
<feature type="signal peptide" evidence="1">
    <location>
        <begin position="1"/>
        <end position="26"/>
    </location>
</feature>
<organism evidence="2 3">
    <name type="scientific">Nonomuraea maritima</name>
    <dbReference type="NCBI Taxonomy" id="683260"/>
    <lineage>
        <taxon>Bacteria</taxon>
        <taxon>Bacillati</taxon>
        <taxon>Actinomycetota</taxon>
        <taxon>Actinomycetes</taxon>
        <taxon>Streptosporangiales</taxon>
        <taxon>Streptosporangiaceae</taxon>
        <taxon>Nonomuraea</taxon>
    </lineage>
</organism>
<dbReference type="RefSeq" id="WP_176902926.1">
    <property type="nucleotide sequence ID" value="NZ_FNFB01000002.1"/>
</dbReference>
<dbReference type="SUPFAM" id="SSF109998">
    <property type="entry name" value="Triger factor/SurA peptide-binding domain-like"/>
    <property type="match status" value="1"/>
</dbReference>
<dbReference type="Proteomes" id="UP000198683">
    <property type="component" value="Unassembled WGS sequence"/>
</dbReference>
<dbReference type="Gene3D" id="1.10.4030.10">
    <property type="entry name" value="Porin chaperone SurA, peptide-binding domain"/>
    <property type="match status" value="1"/>
</dbReference>
<feature type="chain" id="PRO_5039223722" evidence="1">
    <location>
        <begin position="27"/>
        <end position="197"/>
    </location>
</feature>
<keyword evidence="2" id="KW-0413">Isomerase</keyword>
<evidence type="ECO:0000256" key="1">
    <source>
        <dbReference type="SAM" id="SignalP"/>
    </source>
</evidence>
<dbReference type="GO" id="GO:0016853">
    <property type="term" value="F:isomerase activity"/>
    <property type="evidence" value="ECO:0007669"/>
    <property type="project" value="UniProtKB-KW"/>
</dbReference>
<dbReference type="PROSITE" id="PS51257">
    <property type="entry name" value="PROKAR_LIPOPROTEIN"/>
    <property type="match status" value="1"/>
</dbReference>
<keyword evidence="1" id="KW-0732">Signal</keyword>